<dbReference type="AlphaFoldDB" id="A0A8H2Y069"/>
<evidence type="ECO:0000313" key="4">
    <source>
        <dbReference type="EMBL" id="CAE6438189.1"/>
    </source>
</evidence>
<dbReference type="PANTHER" id="PTHR42748:SF7">
    <property type="entry name" value="NMRA LIKE REDOX SENSOR 1-RELATED"/>
    <property type="match status" value="1"/>
</dbReference>
<comment type="similarity">
    <text evidence="1">Belongs to the NmrA-type oxidoreductase family.</text>
</comment>
<dbReference type="Proteomes" id="UP000663840">
    <property type="component" value="Unassembled WGS sequence"/>
</dbReference>
<dbReference type="CDD" id="cd05251">
    <property type="entry name" value="NmrA_like_SDR_a"/>
    <property type="match status" value="1"/>
</dbReference>
<dbReference type="SUPFAM" id="SSF51735">
    <property type="entry name" value="NAD(P)-binding Rossmann-fold domains"/>
    <property type="match status" value="1"/>
</dbReference>
<sequence>MNASVEDRIFSASTFFPLSSTTMGPKRIIAVCGATGTQGGSVITHLQRDGTFAIRALTRKPASPRAKELVDAGIEVVYADYDAIESLISAFKGCYGVFGVTNWFEAFEREREQGYNLVRAAKATNIQHFVFSADTNDFLIASKLPRTSIYLTFYYSNIFLFDAIKKCTDGIFQLDLPFPTDCPIPSMSASDVGGFVLAAFLDPATWVGQDMRLCTEFVTPREYATIFEEVSGKTVRVKEVTRDDFMKMNGNPYPSEVWSVFRWFLESRTISTFSPKFAVDVFPARETWRHYVTRHLKADPPSPPLVFKREHNIVNKD</sequence>
<dbReference type="PANTHER" id="PTHR42748">
    <property type="entry name" value="NITROGEN METABOLITE REPRESSION PROTEIN NMRA FAMILY MEMBER"/>
    <property type="match status" value="1"/>
</dbReference>
<dbReference type="InterPro" id="IPR008030">
    <property type="entry name" value="NmrA-like"/>
</dbReference>
<evidence type="ECO:0000256" key="2">
    <source>
        <dbReference type="ARBA" id="ARBA00022857"/>
    </source>
</evidence>
<feature type="domain" description="NmrA-like" evidence="3">
    <location>
        <begin position="146"/>
        <end position="279"/>
    </location>
</feature>
<proteinExistence type="inferred from homology"/>
<organism evidence="4 5">
    <name type="scientific">Rhizoctonia solani</name>
    <dbReference type="NCBI Taxonomy" id="456999"/>
    <lineage>
        <taxon>Eukaryota</taxon>
        <taxon>Fungi</taxon>
        <taxon>Dikarya</taxon>
        <taxon>Basidiomycota</taxon>
        <taxon>Agaricomycotina</taxon>
        <taxon>Agaricomycetes</taxon>
        <taxon>Cantharellales</taxon>
        <taxon>Ceratobasidiaceae</taxon>
        <taxon>Rhizoctonia</taxon>
    </lineage>
</organism>
<name>A0A8H2Y069_9AGAM</name>
<evidence type="ECO:0000256" key="1">
    <source>
        <dbReference type="ARBA" id="ARBA00006328"/>
    </source>
</evidence>
<comment type="caution">
    <text evidence="4">The sequence shown here is derived from an EMBL/GenBank/DDBJ whole genome shotgun (WGS) entry which is preliminary data.</text>
</comment>
<accession>A0A8H2Y069</accession>
<protein>
    <recommendedName>
        <fullName evidence="3">NmrA-like domain-containing protein</fullName>
    </recommendedName>
</protein>
<evidence type="ECO:0000259" key="3">
    <source>
        <dbReference type="Pfam" id="PF05368"/>
    </source>
</evidence>
<keyword evidence="2" id="KW-0521">NADP</keyword>
<dbReference type="Gene3D" id="3.40.50.720">
    <property type="entry name" value="NAD(P)-binding Rossmann-like Domain"/>
    <property type="match status" value="1"/>
</dbReference>
<dbReference type="InterPro" id="IPR051164">
    <property type="entry name" value="NmrA-like_oxidored"/>
</dbReference>
<dbReference type="EMBL" id="CAJMWR010001993">
    <property type="protein sequence ID" value="CAE6438189.1"/>
    <property type="molecule type" value="Genomic_DNA"/>
</dbReference>
<evidence type="ECO:0000313" key="5">
    <source>
        <dbReference type="Proteomes" id="UP000663840"/>
    </source>
</evidence>
<feature type="domain" description="NmrA-like" evidence="3">
    <location>
        <begin position="26"/>
        <end position="137"/>
    </location>
</feature>
<dbReference type="InterPro" id="IPR036291">
    <property type="entry name" value="NAD(P)-bd_dom_sf"/>
</dbReference>
<reference evidence="4" key="1">
    <citation type="submission" date="2021-01" db="EMBL/GenBank/DDBJ databases">
        <authorList>
            <person name="Kaushik A."/>
        </authorList>
    </citation>
    <scope>NUCLEOTIDE SEQUENCE</scope>
    <source>
        <strain evidence="4">AG1-1A</strain>
    </source>
</reference>
<dbReference type="GO" id="GO:0005634">
    <property type="term" value="C:nucleus"/>
    <property type="evidence" value="ECO:0007669"/>
    <property type="project" value="TreeGrafter"/>
</dbReference>
<dbReference type="Pfam" id="PF05368">
    <property type="entry name" value="NmrA"/>
    <property type="match status" value="2"/>
</dbReference>
<gene>
    <name evidence="4" type="ORF">RDB_LOCUS74624</name>
</gene>